<protein>
    <recommendedName>
        <fullName evidence="7">Zn(2)-C6 fungal-type domain-containing protein</fullName>
    </recommendedName>
</protein>
<keyword evidence="5" id="KW-0539">Nucleus</keyword>
<dbReference type="CDD" id="cd12148">
    <property type="entry name" value="fungal_TF_MHR"/>
    <property type="match status" value="1"/>
</dbReference>
<gene>
    <name evidence="8" type="ORF">ASPWEDRAFT_55172</name>
</gene>
<dbReference type="InterPro" id="IPR036864">
    <property type="entry name" value="Zn2-C6_fun-type_DNA-bd_sf"/>
</dbReference>
<dbReference type="GO" id="GO:0003677">
    <property type="term" value="F:DNA binding"/>
    <property type="evidence" value="ECO:0007669"/>
    <property type="project" value="UniProtKB-KW"/>
</dbReference>
<evidence type="ECO:0000313" key="8">
    <source>
        <dbReference type="EMBL" id="OJJ30639.1"/>
    </source>
</evidence>
<dbReference type="InterPro" id="IPR007219">
    <property type="entry name" value="XnlR_reg_dom"/>
</dbReference>
<dbReference type="RefSeq" id="XP_040684316.1">
    <property type="nucleotide sequence ID" value="XM_040838163.1"/>
</dbReference>
<accession>A0A1L9R6V2</accession>
<dbReference type="EMBL" id="KV878217">
    <property type="protein sequence ID" value="OJJ30639.1"/>
    <property type="molecule type" value="Genomic_DNA"/>
</dbReference>
<feature type="compositionally biased region" description="Low complexity" evidence="6">
    <location>
        <begin position="13"/>
        <end position="27"/>
    </location>
</feature>
<feature type="domain" description="Zn(2)-C6 fungal-type" evidence="7">
    <location>
        <begin position="97"/>
        <end position="127"/>
    </location>
</feature>
<evidence type="ECO:0000256" key="2">
    <source>
        <dbReference type="ARBA" id="ARBA00023015"/>
    </source>
</evidence>
<dbReference type="Pfam" id="PF00172">
    <property type="entry name" value="Zn_clus"/>
    <property type="match status" value="1"/>
</dbReference>
<dbReference type="PROSITE" id="PS00463">
    <property type="entry name" value="ZN2_CY6_FUNGAL_1"/>
    <property type="match status" value="1"/>
</dbReference>
<dbReference type="PROSITE" id="PS50048">
    <property type="entry name" value="ZN2_CY6_FUNGAL_2"/>
    <property type="match status" value="1"/>
</dbReference>
<keyword evidence="1" id="KW-0479">Metal-binding</keyword>
<organism evidence="8 9">
    <name type="scientific">Aspergillus wentii DTO 134E9</name>
    <dbReference type="NCBI Taxonomy" id="1073089"/>
    <lineage>
        <taxon>Eukaryota</taxon>
        <taxon>Fungi</taxon>
        <taxon>Dikarya</taxon>
        <taxon>Ascomycota</taxon>
        <taxon>Pezizomycotina</taxon>
        <taxon>Eurotiomycetes</taxon>
        <taxon>Eurotiomycetidae</taxon>
        <taxon>Eurotiales</taxon>
        <taxon>Aspergillaceae</taxon>
        <taxon>Aspergillus</taxon>
        <taxon>Aspergillus subgen. Cremei</taxon>
    </lineage>
</organism>
<reference evidence="9" key="1">
    <citation type="journal article" date="2017" name="Genome Biol.">
        <title>Comparative genomics reveals high biological diversity and specific adaptations in the industrially and medically important fungal genus Aspergillus.</title>
        <authorList>
            <person name="de Vries R.P."/>
            <person name="Riley R."/>
            <person name="Wiebenga A."/>
            <person name="Aguilar-Osorio G."/>
            <person name="Amillis S."/>
            <person name="Uchima C.A."/>
            <person name="Anderluh G."/>
            <person name="Asadollahi M."/>
            <person name="Askin M."/>
            <person name="Barry K."/>
            <person name="Battaglia E."/>
            <person name="Bayram O."/>
            <person name="Benocci T."/>
            <person name="Braus-Stromeyer S.A."/>
            <person name="Caldana C."/>
            <person name="Canovas D."/>
            <person name="Cerqueira G.C."/>
            <person name="Chen F."/>
            <person name="Chen W."/>
            <person name="Choi C."/>
            <person name="Clum A."/>
            <person name="Dos Santos R.A."/>
            <person name="Damasio A.R."/>
            <person name="Diallinas G."/>
            <person name="Emri T."/>
            <person name="Fekete E."/>
            <person name="Flipphi M."/>
            <person name="Freyberg S."/>
            <person name="Gallo A."/>
            <person name="Gournas C."/>
            <person name="Habgood R."/>
            <person name="Hainaut M."/>
            <person name="Harispe M.L."/>
            <person name="Henrissat B."/>
            <person name="Hilden K.S."/>
            <person name="Hope R."/>
            <person name="Hossain A."/>
            <person name="Karabika E."/>
            <person name="Karaffa L."/>
            <person name="Karanyi Z."/>
            <person name="Krasevec N."/>
            <person name="Kuo A."/>
            <person name="Kusch H."/>
            <person name="LaButti K."/>
            <person name="Lagendijk E.L."/>
            <person name="Lapidus A."/>
            <person name="Levasseur A."/>
            <person name="Lindquist E."/>
            <person name="Lipzen A."/>
            <person name="Logrieco A.F."/>
            <person name="MacCabe A."/>
            <person name="Maekelae M.R."/>
            <person name="Malavazi I."/>
            <person name="Melin P."/>
            <person name="Meyer V."/>
            <person name="Mielnichuk N."/>
            <person name="Miskei M."/>
            <person name="Molnar A.P."/>
            <person name="Mule G."/>
            <person name="Ngan C.Y."/>
            <person name="Orejas M."/>
            <person name="Orosz E."/>
            <person name="Ouedraogo J.P."/>
            <person name="Overkamp K.M."/>
            <person name="Park H.-S."/>
            <person name="Perrone G."/>
            <person name="Piumi F."/>
            <person name="Punt P.J."/>
            <person name="Ram A.F."/>
            <person name="Ramon A."/>
            <person name="Rauscher S."/>
            <person name="Record E."/>
            <person name="Riano-Pachon D.M."/>
            <person name="Robert V."/>
            <person name="Roehrig J."/>
            <person name="Ruller R."/>
            <person name="Salamov A."/>
            <person name="Salih N.S."/>
            <person name="Samson R.A."/>
            <person name="Sandor E."/>
            <person name="Sanguinetti M."/>
            <person name="Schuetze T."/>
            <person name="Sepcic K."/>
            <person name="Shelest E."/>
            <person name="Sherlock G."/>
            <person name="Sophianopoulou V."/>
            <person name="Squina F.M."/>
            <person name="Sun H."/>
            <person name="Susca A."/>
            <person name="Todd R.B."/>
            <person name="Tsang A."/>
            <person name="Unkles S.E."/>
            <person name="van de Wiele N."/>
            <person name="van Rossen-Uffink D."/>
            <person name="Oliveira J.V."/>
            <person name="Vesth T.C."/>
            <person name="Visser J."/>
            <person name="Yu J.-H."/>
            <person name="Zhou M."/>
            <person name="Andersen M.R."/>
            <person name="Archer D.B."/>
            <person name="Baker S.E."/>
            <person name="Benoit I."/>
            <person name="Brakhage A.A."/>
            <person name="Braus G.H."/>
            <person name="Fischer R."/>
            <person name="Frisvad J.C."/>
            <person name="Goldman G.H."/>
            <person name="Houbraken J."/>
            <person name="Oakley B."/>
            <person name="Pocsi I."/>
            <person name="Scazzocchio C."/>
            <person name="Seiboth B."/>
            <person name="vanKuyk P.A."/>
            <person name="Wortman J."/>
            <person name="Dyer P.S."/>
            <person name="Grigoriev I.V."/>
        </authorList>
    </citation>
    <scope>NUCLEOTIDE SEQUENCE [LARGE SCALE GENOMIC DNA]</scope>
    <source>
        <strain evidence="9">DTO 134E9</strain>
    </source>
</reference>
<feature type="region of interest" description="Disordered" evidence="6">
    <location>
        <begin position="205"/>
        <end position="228"/>
    </location>
</feature>
<dbReference type="SMART" id="SM00906">
    <property type="entry name" value="Fungal_trans"/>
    <property type="match status" value="1"/>
</dbReference>
<dbReference type="Pfam" id="PF04082">
    <property type="entry name" value="Fungal_trans"/>
    <property type="match status" value="1"/>
</dbReference>
<evidence type="ECO:0000256" key="6">
    <source>
        <dbReference type="SAM" id="MobiDB-lite"/>
    </source>
</evidence>
<evidence type="ECO:0000256" key="5">
    <source>
        <dbReference type="ARBA" id="ARBA00023242"/>
    </source>
</evidence>
<name>A0A1L9R6V2_ASPWE</name>
<dbReference type="AlphaFoldDB" id="A0A1L9R6V2"/>
<dbReference type="VEuPathDB" id="FungiDB:ASPWEDRAFT_55172"/>
<dbReference type="InterPro" id="IPR001138">
    <property type="entry name" value="Zn2Cys6_DnaBD"/>
</dbReference>
<dbReference type="GO" id="GO:0000981">
    <property type="term" value="F:DNA-binding transcription factor activity, RNA polymerase II-specific"/>
    <property type="evidence" value="ECO:0007669"/>
    <property type="project" value="InterPro"/>
</dbReference>
<keyword evidence="2" id="KW-0805">Transcription regulation</keyword>
<dbReference type="GeneID" id="63754011"/>
<keyword evidence="9" id="KW-1185">Reference proteome</keyword>
<keyword evidence="4" id="KW-0804">Transcription</keyword>
<dbReference type="InterPro" id="IPR053230">
    <property type="entry name" value="Trans_reg_galc"/>
</dbReference>
<dbReference type="CDD" id="cd00067">
    <property type="entry name" value="GAL4"/>
    <property type="match status" value="1"/>
</dbReference>
<dbReference type="Gene3D" id="4.10.240.10">
    <property type="entry name" value="Zn(2)-C6 fungal-type DNA-binding domain"/>
    <property type="match status" value="1"/>
</dbReference>
<proteinExistence type="predicted"/>
<dbReference type="PANTHER" id="PTHR47654:SF1">
    <property type="entry name" value="ZN(II)2CYS6 TRANSCRIPTION FACTOR (EUROFUNG)"/>
    <property type="match status" value="1"/>
</dbReference>
<dbReference type="Proteomes" id="UP000184383">
    <property type="component" value="Unassembled WGS sequence"/>
</dbReference>
<feature type="region of interest" description="Disordered" evidence="6">
    <location>
        <begin position="1"/>
        <end position="89"/>
    </location>
</feature>
<dbReference type="OrthoDB" id="5296287at2759"/>
<dbReference type="PANTHER" id="PTHR47654">
    <property type="entry name" value="ZN(II)2CYS6 TRANSCRIPTION FACTOR (EUROFUNG)-RELATED"/>
    <property type="match status" value="1"/>
</dbReference>
<evidence type="ECO:0000256" key="1">
    <source>
        <dbReference type="ARBA" id="ARBA00022723"/>
    </source>
</evidence>
<dbReference type="SUPFAM" id="SSF57701">
    <property type="entry name" value="Zn2/Cys6 DNA-binding domain"/>
    <property type="match status" value="1"/>
</dbReference>
<evidence type="ECO:0000259" key="7">
    <source>
        <dbReference type="PROSITE" id="PS50048"/>
    </source>
</evidence>
<dbReference type="SMART" id="SM00066">
    <property type="entry name" value="GAL4"/>
    <property type="match status" value="1"/>
</dbReference>
<dbReference type="GO" id="GO:0006351">
    <property type="term" value="P:DNA-templated transcription"/>
    <property type="evidence" value="ECO:0007669"/>
    <property type="project" value="InterPro"/>
</dbReference>
<keyword evidence="3" id="KW-0238">DNA-binding</keyword>
<feature type="compositionally biased region" description="Polar residues" evidence="6">
    <location>
        <begin position="36"/>
        <end position="51"/>
    </location>
</feature>
<evidence type="ECO:0000256" key="4">
    <source>
        <dbReference type="ARBA" id="ARBA00023163"/>
    </source>
</evidence>
<sequence length="798" mass="90305">MGDRNRPPPFPYTPYSSSSSGFQGDDSSLTDWTVRRYSQPSFGPQVNTTVETAPGFSEDSPSTSRVPAGDRPWSSKVPIPRSANSSQWTSSGRVSRACENCREQKAKCSGHRPSCQRCLDTGARCSYGDRKREKTAKEITDLKVQVAVFERLMREIFPTLDHQAAQHVEKTLNEVRYYLLSLGCFYPNKNPLQNQFQNRDKFLHSLRNSTTPPPLMMSDSPHSSGPLNVIPASSLGAADYTDEDFNRDEKAQAMGFVGEHSEIAWLYRLKRELEQNQGMPGNPSSNPHREDRLSVASVNFFLDDKKILLEGSDASQRPSQAVADSLVGSYFESVHPYFPIIGKMLFLQQFKSYNDNPRLWPGKRWMAILNLVFAIAAKYSQLAQQSMDPGYEDHMVYFSRAWKLSMSNTILLDHSNLQQVQIEGLTSFFFLAVGQINRSWRICNISIRSAVTMGLNLRSEANHPVRTSKEARYRVWWSLQTLDSLLSVMTGRPPSSSEGFFTTPLPVPFEEEDFGYETVTQLITDHEARTIFMDNLLPKGSEQSTEEHTITLEASGFQVPTPRKQCEQIVSSAMEFLFPNNSLCFLYFADLTMIMRESVDTLYAPGAAWNSWSEIEQAVSVLNSKTEAWLSGLPESFQFTGDHETGSSERQRLWLAFCFYSTKIILSQPCLRCLTWQPCESGLSENFSVAMAGTCVDSARQMLDLLPEEPDTTWLYRLSPWSCILHYIVQCTTVLLIDLFTRAKPGTVDYAKALRQTSKALAWLQKMAAADPSSERAWLICKDLFSHHDPEVRIKQEE</sequence>
<evidence type="ECO:0000313" key="9">
    <source>
        <dbReference type="Proteomes" id="UP000184383"/>
    </source>
</evidence>
<evidence type="ECO:0000256" key="3">
    <source>
        <dbReference type="ARBA" id="ARBA00023125"/>
    </source>
</evidence>
<dbReference type="GO" id="GO:0008270">
    <property type="term" value="F:zinc ion binding"/>
    <property type="evidence" value="ECO:0007669"/>
    <property type="project" value="InterPro"/>
</dbReference>